<dbReference type="Proteomes" id="UP000470772">
    <property type="component" value="Unassembled WGS sequence"/>
</dbReference>
<accession>A0A6A9QPB1</accession>
<dbReference type="OrthoDB" id="34509at2157"/>
<dbReference type="AlphaFoldDB" id="A0A6A9QPB1"/>
<dbReference type="Pfam" id="PF14947">
    <property type="entry name" value="HTH_45"/>
    <property type="match status" value="1"/>
</dbReference>
<gene>
    <name evidence="2" type="ORF">GC250_11280</name>
</gene>
<dbReference type="InterPro" id="IPR038723">
    <property type="entry name" value="ArnR1-like_HTH"/>
</dbReference>
<evidence type="ECO:0000313" key="2">
    <source>
        <dbReference type="EMBL" id="MUN29999.1"/>
    </source>
</evidence>
<feature type="domain" description="ArnR1-like winged helix-turn-helix" evidence="1">
    <location>
        <begin position="3"/>
        <end position="75"/>
    </location>
</feature>
<reference evidence="2 3" key="1">
    <citation type="submission" date="2019-10" db="EMBL/GenBank/DDBJ databases">
        <title>Sequencing and Assembly of Multiple Reported Metal-Biooxidizing Members of the Extremely Thermoacidophilic Archaeal Family Sulfolobaceae.</title>
        <authorList>
            <person name="Counts J.A."/>
            <person name="Kelly R.M."/>
        </authorList>
    </citation>
    <scope>NUCLEOTIDE SEQUENCE [LARGE SCALE GENOMIC DNA]</scope>
    <source>
        <strain evidence="2 3">DSM 6482</strain>
    </source>
</reference>
<proteinExistence type="predicted"/>
<comment type="caution">
    <text evidence="2">The sequence shown here is derived from an EMBL/GenBank/DDBJ whole genome shotgun (WGS) entry which is preliminary data.</text>
</comment>
<organism evidence="2 3">
    <name type="scientific">Sulfuracidifex metallicus DSM 6482 = JCM 9184</name>
    <dbReference type="NCBI Taxonomy" id="523847"/>
    <lineage>
        <taxon>Archaea</taxon>
        <taxon>Thermoproteota</taxon>
        <taxon>Thermoprotei</taxon>
        <taxon>Sulfolobales</taxon>
        <taxon>Sulfolobaceae</taxon>
        <taxon>Sulfuracidifex</taxon>
    </lineage>
</organism>
<dbReference type="RefSeq" id="WP_156017733.1">
    <property type="nucleotide sequence ID" value="NZ_BBBY01000028.1"/>
</dbReference>
<keyword evidence="3" id="KW-1185">Reference proteome</keyword>
<evidence type="ECO:0000259" key="1">
    <source>
        <dbReference type="Pfam" id="PF14947"/>
    </source>
</evidence>
<evidence type="ECO:0000313" key="3">
    <source>
        <dbReference type="Proteomes" id="UP000470772"/>
    </source>
</evidence>
<dbReference type="InterPro" id="IPR036388">
    <property type="entry name" value="WH-like_DNA-bd_sf"/>
</dbReference>
<dbReference type="EMBL" id="WGGD01000005">
    <property type="protein sequence ID" value="MUN29999.1"/>
    <property type="molecule type" value="Genomic_DNA"/>
</dbReference>
<name>A0A6A9QPB1_SULME</name>
<protein>
    <recommendedName>
        <fullName evidence="1">ArnR1-like winged helix-turn-helix domain-containing protein</fullName>
    </recommendedName>
</protein>
<dbReference type="Gene3D" id="1.10.10.10">
    <property type="entry name" value="Winged helix-like DNA-binding domain superfamily/Winged helix DNA-binding domain"/>
    <property type="match status" value="1"/>
</dbReference>
<sequence>MNRCRHDIIMDILVSISKGKRRLTEICIASNLPLDRGKRVLDDMIKRGLISTKDGNFNILPKGYSWMEIYRILEEKS</sequence>